<proteinExistence type="predicted"/>
<gene>
    <name evidence="2" type="ORF">F7Q99_32220</name>
</gene>
<evidence type="ECO:0000313" key="2">
    <source>
        <dbReference type="EMBL" id="MQS16731.1"/>
    </source>
</evidence>
<feature type="domain" description="Carrier" evidence="1">
    <location>
        <begin position="2"/>
        <end position="80"/>
    </location>
</feature>
<dbReference type="PROSITE" id="PS50075">
    <property type="entry name" value="CARRIER"/>
    <property type="match status" value="1"/>
</dbReference>
<dbReference type="RefSeq" id="WP_153468188.1">
    <property type="nucleotide sequence ID" value="NZ_WBOF01000003.1"/>
</dbReference>
<evidence type="ECO:0000259" key="1">
    <source>
        <dbReference type="PROSITE" id="PS50075"/>
    </source>
</evidence>
<dbReference type="EMBL" id="WBOF01000003">
    <property type="protein sequence ID" value="MQS16731.1"/>
    <property type="molecule type" value="Genomic_DNA"/>
</dbReference>
<dbReference type="Proteomes" id="UP000450000">
    <property type="component" value="Unassembled WGS sequence"/>
</dbReference>
<evidence type="ECO:0000313" key="3">
    <source>
        <dbReference type="Proteomes" id="UP000450000"/>
    </source>
</evidence>
<protein>
    <submittedName>
        <fullName evidence="2">Acyl carrier protein</fullName>
    </submittedName>
</protein>
<name>A0A6N7KZ77_9ACTN</name>
<sequence length="87" mass="9708">MARTDDIKKYLIEQFLLETTVEDLADDYDLLANGVVDSLGLLTLVSWLETEYRLDIDALDIAPENFRTVAAIDAFLKQADAVADGTR</sequence>
<dbReference type="InterPro" id="IPR009081">
    <property type="entry name" value="PP-bd_ACP"/>
</dbReference>
<dbReference type="SUPFAM" id="SSF47336">
    <property type="entry name" value="ACP-like"/>
    <property type="match status" value="1"/>
</dbReference>
<dbReference type="AlphaFoldDB" id="A0A6N7KZ77"/>
<accession>A0A6N7KZ77</accession>
<comment type="caution">
    <text evidence="2">The sequence shown here is derived from an EMBL/GenBank/DDBJ whole genome shotgun (WGS) entry which is preliminary data.</text>
</comment>
<dbReference type="OrthoDB" id="2625323at2"/>
<keyword evidence="3" id="KW-1185">Reference proteome</keyword>
<reference evidence="2 3" key="1">
    <citation type="submission" date="2019-09" db="EMBL/GenBank/DDBJ databases">
        <title>Genome Sequences of Streptomyces kaniharaensis ATCC 21070.</title>
        <authorList>
            <person name="Zhu W."/>
            <person name="De Crecy-Lagard V."/>
            <person name="Richards N.G."/>
        </authorList>
    </citation>
    <scope>NUCLEOTIDE SEQUENCE [LARGE SCALE GENOMIC DNA]</scope>
    <source>
        <strain evidence="2 3">SF-557</strain>
    </source>
</reference>
<dbReference type="InterPro" id="IPR036736">
    <property type="entry name" value="ACP-like_sf"/>
</dbReference>
<organism evidence="2 3">
    <name type="scientific">Streptomyces kaniharaensis</name>
    <dbReference type="NCBI Taxonomy" id="212423"/>
    <lineage>
        <taxon>Bacteria</taxon>
        <taxon>Bacillati</taxon>
        <taxon>Actinomycetota</taxon>
        <taxon>Actinomycetes</taxon>
        <taxon>Kitasatosporales</taxon>
        <taxon>Streptomycetaceae</taxon>
        <taxon>Streptomyces</taxon>
    </lineage>
</organism>
<dbReference type="Gene3D" id="1.10.1200.10">
    <property type="entry name" value="ACP-like"/>
    <property type="match status" value="1"/>
</dbReference>